<feature type="domain" description="Thioredoxin" evidence="3">
    <location>
        <begin position="83"/>
        <end position="221"/>
    </location>
</feature>
<accession>A0A0R3SA61</accession>
<dbReference type="PANTHER" id="PTHR14684:SF2">
    <property type="entry name" value="THIOREDOXIN DOMAIN-CONTAINING PROTEIN 15"/>
    <property type="match status" value="1"/>
</dbReference>
<proteinExistence type="predicted"/>
<dbReference type="STRING" id="6216.A0A0R3SA61"/>
<evidence type="ECO:0000256" key="2">
    <source>
        <dbReference type="SAM" id="Phobius"/>
    </source>
</evidence>
<dbReference type="Pfam" id="PF00085">
    <property type="entry name" value="Thioredoxin"/>
    <property type="match status" value="1"/>
</dbReference>
<evidence type="ECO:0000313" key="5">
    <source>
        <dbReference type="Proteomes" id="UP000274504"/>
    </source>
</evidence>
<dbReference type="GO" id="GO:0060271">
    <property type="term" value="P:cilium assembly"/>
    <property type="evidence" value="ECO:0007669"/>
    <property type="project" value="TreeGrafter"/>
</dbReference>
<organism evidence="6">
    <name type="scientific">Hymenolepis diminuta</name>
    <name type="common">Rat tapeworm</name>
    <dbReference type="NCBI Taxonomy" id="6216"/>
    <lineage>
        <taxon>Eukaryota</taxon>
        <taxon>Metazoa</taxon>
        <taxon>Spiralia</taxon>
        <taxon>Lophotrochozoa</taxon>
        <taxon>Platyhelminthes</taxon>
        <taxon>Cestoda</taxon>
        <taxon>Eucestoda</taxon>
        <taxon>Cyclophyllidea</taxon>
        <taxon>Hymenolepididae</taxon>
        <taxon>Hymenolepis</taxon>
    </lineage>
</organism>
<evidence type="ECO:0000259" key="3">
    <source>
        <dbReference type="PROSITE" id="PS51352"/>
    </source>
</evidence>
<feature type="compositionally biased region" description="Low complexity" evidence="1">
    <location>
        <begin position="319"/>
        <end position="340"/>
    </location>
</feature>
<dbReference type="EMBL" id="UYSG01000209">
    <property type="protein sequence ID" value="VDL18674.1"/>
    <property type="molecule type" value="Genomic_DNA"/>
</dbReference>
<feature type="transmembrane region" description="Helical" evidence="2">
    <location>
        <begin position="252"/>
        <end position="272"/>
    </location>
</feature>
<keyword evidence="2" id="KW-0472">Membrane</keyword>
<dbReference type="InterPro" id="IPR042418">
    <property type="entry name" value="TXNDC15"/>
</dbReference>
<dbReference type="Proteomes" id="UP000274504">
    <property type="component" value="Unassembled WGS sequence"/>
</dbReference>
<gene>
    <name evidence="4" type="ORF">HDID_LOCUS1213</name>
</gene>
<keyword evidence="2" id="KW-0812">Transmembrane</keyword>
<reference evidence="4 5" key="2">
    <citation type="submission" date="2018-11" db="EMBL/GenBank/DDBJ databases">
        <authorList>
            <consortium name="Pathogen Informatics"/>
        </authorList>
    </citation>
    <scope>NUCLEOTIDE SEQUENCE [LARGE SCALE GENOMIC DNA]</scope>
</reference>
<dbReference type="CDD" id="cd02961">
    <property type="entry name" value="PDI_a_family"/>
    <property type="match status" value="1"/>
</dbReference>
<dbReference type="WBParaSite" id="HDID_0000121201-mRNA-1">
    <property type="protein sequence ID" value="HDID_0000121201-mRNA-1"/>
    <property type="gene ID" value="HDID_0000121201"/>
</dbReference>
<dbReference type="AlphaFoldDB" id="A0A0R3SA61"/>
<name>A0A0R3SA61_HYMDI</name>
<protein>
    <submittedName>
        <fullName evidence="6">Thioredoxin domain-containing protein</fullName>
    </submittedName>
</protein>
<dbReference type="PANTHER" id="PTHR14684">
    <property type="entry name" value="THIOREDOXIN DOMAIN-CONTAINING PROTEIN 15"/>
    <property type="match status" value="1"/>
</dbReference>
<feature type="region of interest" description="Disordered" evidence="1">
    <location>
        <begin position="308"/>
        <end position="340"/>
    </location>
</feature>
<evidence type="ECO:0000313" key="4">
    <source>
        <dbReference type="EMBL" id="VDL18674.1"/>
    </source>
</evidence>
<dbReference type="SUPFAM" id="SSF52833">
    <property type="entry name" value="Thioredoxin-like"/>
    <property type="match status" value="1"/>
</dbReference>
<dbReference type="Gene3D" id="3.40.30.10">
    <property type="entry name" value="Glutaredoxin"/>
    <property type="match status" value="1"/>
</dbReference>
<reference evidence="6" key="1">
    <citation type="submission" date="2017-02" db="UniProtKB">
        <authorList>
            <consortium name="WormBaseParasite"/>
        </authorList>
    </citation>
    <scope>IDENTIFICATION</scope>
</reference>
<dbReference type="InterPro" id="IPR036249">
    <property type="entry name" value="Thioredoxin-like_sf"/>
</dbReference>
<sequence>MERIFPNSPSDWSKDIDGSERNDKFVTRCRLRPINYWNYTEGQAKIVLGYQFESAIGVGQHYLSTSHDVFGSDEEIPIHRHKKRLFSFFNPFFLSSPESQGQGSGNYVLVNRKRKPEKSTLSVVTRERLVVDSRCSLVFIYARWCPFSMAAAPYINALARAFPQLPVIAIDVDEYLRYRWSLRVFYVPKLKIFVGDNVYREFNGTDTELDEIVDFVWRHLRIMPQGPVELRRSDFLGPIPNQILIRQTDVRFLPFVWTIFLLSVLYFVTSCLDLRRVRQHLSSLLKCPGHLLDRRDYRSERRNAAAYAALPSLPPPPSSASQTQSSVSTSTSTEPHPTAD</sequence>
<dbReference type="OrthoDB" id="1899781at2759"/>
<evidence type="ECO:0000313" key="6">
    <source>
        <dbReference type="WBParaSite" id="HDID_0000121201-mRNA-1"/>
    </source>
</evidence>
<dbReference type="PROSITE" id="PS51352">
    <property type="entry name" value="THIOREDOXIN_2"/>
    <property type="match status" value="1"/>
</dbReference>
<dbReference type="GO" id="GO:0005929">
    <property type="term" value="C:cilium"/>
    <property type="evidence" value="ECO:0007669"/>
    <property type="project" value="TreeGrafter"/>
</dbReference>
<keyword evidence="2" id="KW-1133">Transmembrane helix</keyword>
<dbReference type="InterPro" id="IPR013766">
    <property type="entry name" value="Thioredoxin_domain"/>
</dbReference>
<evidence type="ECO:0000256" key="1">
    <source>
        <dbReference type="SAM" id="MobiDB-lite"/>
    </source>
</evidence>